<dbReference type="InterPro" id="IPR051121">
    <property type="entry name" value="FAH"/>
</dbReference>
<gene>
    <name evidence="4" type="ORF">SSFG_00370</name>
</gene>
<sequence length="272" mass="29226">MKLATVRTPDGTSAARVDGEEFTEIPGHVDVGALLADGDWRQVAAGASGRRHRKGDVELETVVPRPSKVLCAGLNYTGHIQEMGRELPEYPTLFAKFADTLTGPADAVAAVAEDPEMDWEGELAVVVGRTAYKVSEEEAGEHIAGFTVANDISMRGWQYRSTEWLQGKIWARSTPVGPVLVTPDEFDAGTAVLRTTLNGTPVQEHRIADLLFTPAHLVAYVSTMLPLRPGDLILTGTPGGVGRARTPRWYMKPGDLVEVTVDGIGTVSTPIV</sequence>
<proteinExistence type="inferred from homology"/>
<dbReference type="GO" id="GO:0016853">
    <property type="term" value="F:isomerase activity"/>
    <property type="evidence" value="ECO:0007669"/>
    <property type="project" value="UniProtKB-KW"/>
</dbReference>
<dbReference type="eggNOG" id="COG0179">
    <property type="taxonomic scope" value="Bacteria"/>
</dbReference>
<evidence type="ECO:0000313" key="4">
    <source>
        <dbReference type="EMBL" id="EFE65116.2"/>
    </source>
</evidence>
<dbReference type="AlphaFoldDB" id="D5ZX06"/>
<feature type="domain" description="Fumarylacetoacetase-like C-terminal" evidence="3">
    <location>
        <begin position="68"/>
        <end position="271"/>
    </location>
</feature>
<evidence type="ECO:0000313" key="5">
    <source>
        <dbReference type="Proteomes" id="UP000003824"/>
    </source>
</evidence>
<name>D5ZX06_STRV1</name>
<comment type="similarity">
    <text evidence="1">Belongs to the FAH family.</text>
</comment>
<dbReference type="GO" id="GO:0019752">
    <property type="term" value="P:carboxylic acid metabolic process"/>
    <property type="evidence" value="ECO:0007669"/>
    <property type="project" value="UniProtKB-ARBA"/>
</dbReference>
<keyword evidence="2" id="KW-0479">Metal-binding</keyword>
<keyword evidence="4" id="KW-0413">Isomerase</keyword>
<dbReference type="GO" id="GO:0046872">
    <property type="term" value="F:metal ion binding"/>
    <property type="evidence" value="ECO:0007669"/>
    <property type="project" value="UniProtKB-KW"/>
</dbReference>
<reference evidence="5" key="1">
    <citation type="submission" date="2008-12" db="EMBL/GenBank/DDBJ databases">
        <title>Annotation of Streptomyces ghanaensis ATCC 14672.</title>
        <authorList>
            <consortium name="The Broad Institute Genome Sequencing Platform"/>
            <consortium name="Broad Institute Microbial Sequencing Center"/>
            <person name="Fischbach M."/>
            <person name="Ward D."/>
            <person name="Young S."/>
            <person name="Kodira C.D."/>
            <person name="Zeng Q."/>
            <person name="Koehrsen M."/>
            <person name="Godfrey P."/>
            <person name="Alvarado L."/>
            <person name="Berlin A.M."/>
            <person name="Borenstein D."/>
            <person name="Chen Z."/>
            <person name="Engels R."/>
            <person name="Freedman E."/>
            <person name="Gellesch M."/>
            <person name="Goldberg J."/>
            <person name="Griggs A."/>
            <person name="Gujja S."/>
            <person name="Heiman D.I."/>
            <person name="Hepburn T.A."/>
            <person name="Howarth C."/>
            <person name="Jen D."/>
            <person name="Larson L."/>
            <person name="Lewis B."/>
            <person name="Mehta T."/>
            <person name="Park D."/>
            <person name="Pearson M."/>
            <person name="Roberts A."/>
            <person name="Saif S."/>
            <person name="Shea T.D."/>
            <person name="Shenoy N."/>
            <person name="Sisk P."/>
            <person name="Stolte C."/>
            <person name="Sykes S.N."/>
            <person name="Walk T."/>
            <person name="White J."/>
            <person name="Yandava C."/>
            <person name="Straight P."/>
            <person name="Clardy J."/>
            <person name="Hung D."/>
            <person name="Kolter R."/>
            <person name="Mekalanos J."/>
            <person name="Walker S."/>
            <person name="Walsh C.T."/>
            <person name="Wieland B.L.C."/>
            <person name="Ilzarbe M."/>
            <person name="Galagan J."/>
            <person name="Nusbaum C."/>
            <person name="Birren B."/>
        </authorList>
    </citation>
    <scope>NUCLEOTIDE SEQUENCE [LARGE SCALE GENOMIC DNA]</scope>
    <source>
        <strain evidence="5">ATCC 14672 / DSM 40746 / JCM 4963 / KCTC 9882 / NRRL B-12104 / FH 1290</strain>
    </source>
</reference>
<dbReference type="Gene3D" id="3.90.850.10">
    <property type="entry name" value="Fumarylacetoacetase-like, C-terminal domain"/>
    <property type="match status" value="1"/>
</dbReference>
<evidence type="ECO:0000256" key="2">
    <source>
        <dbReference type="ARBA" id="ARBA00022723"/>
    </source>
</evidence>
<dbReference type="SUPFAM" id="SSF56529">
    <property type="entry name" value="FAH"/>
    <property type="match status" value="1"/>
</dbReference>
<dbReference type="InterPro" id="IPR011234">
    <property type="entry name" value="Fumarylacetoacetase-like_C"/>
</dbReference>
<dbReference type="EMBL" id="DS999641">
    <property type="protein sequence ID" value="EFE65116.2"/>
    <property type="molecule type" value="Genomic_DNA"/>
</dbReference>
<accession>D5ZX06</accession>
<dbReference type="FunFam" id="3.90.850.10:FF:000002">
    <property type="entry name" value="2-hydroxyhepta-2,4-diene-1,7-dioate isomerase"/>
    <property type="match status" value="1"/>
</dbReference>
<dbReference type="PANTHER" id="PTHR42796:SF4">
    <property type="entry name" value="FUMARYLACETOACETATE HYDROLASE DOMAIN-CONTAINING PROTEIN 2A"/>
    <property type="match status" value="1"/>
</dbReference>
<dbReference type="PANTHER" id="PTHR42796">
    <property type="entry name" value="FUMARYLACETOACETATE HYDROLASE DOMAIN-CONTAINING PROTEIN 2A-RELATED"/>
    <property type="match status" value="1"/>
</dbReference>
<evidence type="ECO:0000256" key="1">
    <source>
        <dbReference type="ARBA" id="ARBA00010211"/>
    </source>
</evidence>
<evidence type="ECO:0000259" key="3">
    <source>
        <dbReference type="Pfam" id="PF01557"/>
    </source>
</evidence>
<organism evidence="4 5">
    <name type="scientific">Streptomyces viridosporus (strain ATCC 14672 / DSM 40746 / JCM 4963 / KCTC 9882 / NRRL B-12104 / FH 1290)</name>
    <name type="common">Streptomyces ghanaensis</name>
    <dbReference type="NCBI Taxonomy" id="566461"/>
    <lineage>
        <taxon>Bacteria</taxon>
        <taxon>Bacillati</taxon>
        <taxon>Actinomycetota</taxon>
        <taxon>Actinomycetes</taxon>
        <taxon>Kitasatosporales</taxon>
        <taxon>Streptomycetaceae</taxon>
        <taxon>Streptomyces</taxon>
    </lineage>
</organism>
<dbReference type="InterPro" id="IPR036663">
    <property type="entry name" value="Fumarylacetoacetase_C_sf"/>
</dbReference>
<protein>
    <submittedName>
        <fullName evidence="4">3-maleylpyruvate isomerase</fullName>
    </submittedName>
</protein>
<dbReference type="Proteomes" id="UP000003824">
    <property type="component" value="Unassembled WGS sequence"/>
</dbReference>
<dbReference type="RefSeq" id="WP_004979238.1">
    <property type="nucleotide sequence ID" value="NZ_DS999641.1"/>
</dbReference>
<keyword evidence="4" id="KW-0670">Pyruvate</keyword>
<dbReference type="Pfam" id="PF01557">
    <property type="entry name" value="FAA_hydrolase"/>
    <property type="match status" value="1"/>
</dbReference>